<sequence length="67" mass="7341">MYGLSNLSVTKAIQELPGANKCTKYIMMNWIDDDKTINGRKSSAGESDIEVEAEAEAEAEEQDASNE</sequence>
<dbReference type="PROSITE" id="PS51543">
    <property type="entry name" value="FYRC"/>
    <property type="match status" value="1"/>
</dbReference>
<accession>A0A1R1PSC8</accession>
<comment type="caution">
    <text evidence="2">The sequence shown here is derived from an EMBL/GenBank/DDBJ whole genome shotgun (WGS) entry which is preliminary data.</text>
</comment>
<dbReference type="EMBL" id="LSSK01000303">
    <property type="protein sequence ID" value="OMH83829.1"/>
    <property type="molecule type" value="Genomic_DNA"/>
</dbReference>
<dbReference type="InterPro" id="IPR003889">
    <property type="entry name" value="FYrich_C"/>
</dbReference>
<feature type="region of interest" description="Disordered" evidence="1">
    <location>
        <begin position="36"/>
        <end position="67"/>
    </location>
</feature>
<keyword evidence="3" id="KW-1185">Reference proteome</keyword>
<evidence type="ECO:0000256" key="1">
    <source>
        <dbReference type="SAM" id="MobiDB-lite"/>
    </source>
</evidence>
<organism evidence="2 3">
    <name type="scientific">Zancudomyces culisetae</name>
    <name type="common">Gut fungus</name>
    <name type="synonym">Smittium culisetae</name>
    <dbReference type="NCBI Taxonomy" id="1213189"/>
    <lineage>
        <taxon>Eukaryota</taxon>
        <taxon>Fungi</taxon>
        <taxon>Fungi incertae sedis</taxon>
        <taxon>Zoopagomycota</taxon>
        <taxon>Kickxellomycotina</taxon>
        <taxon>Harpellomycetes</taxon>
        <taxon>Harpellales</taxon>
        <taxon>Legeriomycetaceae</taxon>
        <taxon>Zancudomyces</taxon>
    </lineage>
</organism>
<dbReference type="Pfam" id="PF05965">
    <property type="entry name" value="FYRC"/>
    <property type="match status" value="1"/>
</dbReference>
<feature type="compositionally biased region" description="Acidic residues" evidence="1">
    <location>
        <begin position="47"/>
        <end position="67"/>
    </location>
</feature>
<dbReference type="GO" id="GO:0005634">
    <property type="term" value="C:nucleus"/>
    <property type="evidence" value="ECO:0007669"/>
    <property type="project" value="InterPro"/>
</dbReference>
<dbReference type="OrthoDB" id="285793at2759"/>
<gene>
    <name evidence="2" type="ORF">AX774_g2660</name>
</gene>
<protein>
    <submittedName>
        <fullName evidence="2">Uncharacterized protein</fullName>
    </submittedName>
</protein>
<reference evidence="3" key="1">
    <citation type="submission" date="2017-01" db="EMBL/GenBank/DDBJ databases">
        <authorList>
            <person name="Wang Y."/>
            <person name="White M."/>
            <person name="Kvist S."/>
            <person name="Moncalvo J.-M."/>
        </authorList>
    </citation>
    <scope>NUCLEOTIDE SEQUENCE [LARGE SCALE GENOMIC DNA]</scope>
    <source>
        <strain evidence="3">COL-18-3</strain>
    </source>
</reference>
<dbReference type="AlphaFoldDB" id="A0A1R1PSC8"/>
<name>A0A1R1PSC8_ZANCU</name>
<dbReference type="Proteomes" id="UP000188320">
    <property type="component" value="Unassembled WGS sequence"/>
</dbReference>
<evidence type="ECO:0000313" key="3">
    <source>
        <dbReference type="Proteomes" id="UP000188320"/>
    </source>
</evidence>
<proteinExistence type="predicted"/>
<evidence type="ECO:0000313" key="2">
    <source>
        <dbReference type="EMBL" id="OMH83829.1"/>
    </source>
</evidence>